<gene>
    <name evidence="8" type="ORF">KL86SPO_50386</name>
</gene>
<feature type="domain" description="CobW C-terminal" evidence="7">
    <location>
        <begin position="218"/>
        <end position="302"/>
    </location>
</feature>
<organism evidence="8">
    <name type="scientific">uncultured Sporomusa sp</name>
    <dbReference type="NCBI Taxonomy" id="307249"/>
    <lineage>
        <taxon>Bacteria</taxon>
        <taxon>Bacillati</taxon>
        <taxon>Bacillota</taxon>
        <taxon>Negativicutes</taxon>
        <taxon>Selenomonadales</taxon>
        <taxon>Sporomusaceae</taxon>
        <taxon>Sporomusa</taxon>
        <taxon>environmental samples</taxon>
    </lineage>
</organism>
<protein>
    <submittedName>
        <fullName evidence="8">CobW/P47K family protein</fullName>
    </submittedName>
</protein>
<keyword evidence="3" id="KW-0143">Chaperone</keyword>
<evidence type="ECO:0000256" key="1">
    <source>
        <dbReference type="ARBA" id="ARBA00022741"/>
    </source>
</evidence>
<dbReference type="SUPFAM" id="SSF90002">
    <property type="entry name" value="Hypothetical protein YjiA, C-terminal domain"/>
    <property type="match status" value="1"/>
</dbReference>
<keyword evidence="2" id="KW-0378">Hydrolase</keyword>
<accession>A0A212LYF2</accession>
<name>A0A212LYF2_9FIRM</name>
<dbReference type="PANTHER" id="PTHR13748">
    <property type="entry name" value="COBW-RELATED"/>
    <property type="match status" value="1"/>
</dbReference>
<comment type="similarity">
    <text evidence="4">Belongs to the SIMIBI class G3E GTPase family. ZNG1 subfamily.</text>
</comment>
<evidence type="ECO:0000259" key="7">
    <source>
        <dbReference type="Pfam" id="PF07683"/>
    </source>
</evidence>
<dbReference type="SUPFAM" id="SSF52540">
    <property type="entry name" value="P-loop containing nucleoside triphosphate hydrolases"/>
    <property type="match status" value="1"/>
</dbReference>
<dbReference type="InterPro" id="IPR011629">
    <property type="entry name" value="CobW-like_C"/>
</dbReference>
<dbReference type="GO" id="GO:0000166">
    <property type="term" value="F:nucleotide binding"/>
    <property type="evidence" value="ECO:0007669"/>
    <property type="project" value="UniProtKB-KW"/>
</dbReference>
<feature type="domain" description="CobW/HypB/UreG nucleotide-binding" evidence="6">
    <location>
        <begin position="5"/>
        <end position="178"/>
    </location>
</feature>
<sequence>MTTQISIVSGFLGAGKTSFLKKLLPNLEGKIALIENEFGEVGVDGDLLPREFPVKEIYAGCICCSVVQDFEKAIRELVLGYHPQHILIEPSGVGSLSDIIRGCQGIRQTGDLAIQIKHLITIVDAAAFEDYSENFGSFYSDQIANAHIIFLSHMNQMEQQELEKVIARISTINPAAFIVKEDWYSHAGEELMEILHTADGFGVDAKERMNVMPAAKVFDSLSIAKPKVFSEGELEKVLAALSGKEHGCILRAKGILELDTQHSILFNFTPQHCRWEYLAEDKAAKVVVIGTDLNKEAIAEWFGK</sequence>
<evidence type="ECO:0000256" key="5">
    <source>
        <dbReference type="ARBA" id="ARBA00049117"/>
    </source>
</evidence>
<dbReference type="InterPro" id="IPR036627">
    <property type="entry name" value="CobW-likC_sf"/>
</dbReference>
<comment type="catalytic activity">
    <reaction evidence="5">
        <text>GTP + H2O = GDP + phosphate + H(+)</text>
        <dbReference type="Rhea" id="RHEA:19669"/>
        <dbReference type="ChEBI" id="CHEBI:15377"/>
        <dbReference type="ChEBI" id="CHEBI:15378"/>
        <dbReference type="ChEBI" id="CHEBI:37565"/>
        <dbReference type="ChEBI" id="CHEBI:43474"/>
        <dbReference type="ChEBI" id="CHEBI:58189"/>
    </reaction>
    <physiologicalReaction direction="left-to-right" evidence="5">
        <dbReference type="Rhea" id="RHEA:19670"/>
    </physiologicalReaction>
</comment>
<dbReference type="Pfam" id="PF02492">
    <property type="entry name" value="cobW"/>
    <property type="match status" value="1"/>
</dbReference>
<dbReference type="InterPro" id="IPR051316">
    <property type="entry name" value="Zinc-reg_GTPase_activator"/>
</dbReference>
<dbReference type="GO" id="GO:0005737">
    <property type="term" value="C:cytoplasm"/>
    <property type="evidence" value="ECO:0007669"/>
    <property type="project" value="TreeGrafter"/>
</dbReference>
<dbReference type="PANTHER" id="PTHR13748:SF62">
    <property type="entry name" value="COBW DOMAIN-CONTAINING PROTEIN"/>
    <property type="match status" value="1"/>
</dbReference>
<dbReference type="AlphaFoldDB" id="A0A212LYF2"/>
<dbReference type="EMBL" id="FMJE01000005">
    <property type="protein sequence ID" value="SCM82615.1"/>
    <property type="molecule type" value="Genomic_DNA"/>
</dbReference>
<dbReference type="Gene3D" id="3.40.50.300">
    <property type="entry name" value="P-loop containing nucleotide triphosphate hydrolases"/>
    <property type="match status" value="1"/>
</dbReference>
<dbReference type="Gene3D" id="3.30.1220.10">
    <property type="entry name" value="CobW-like, C-terminal domain"/>
    <property type="match status" value="1"/>
</dbReference>
<evidence type="ECO:0000256" key="3">
    <source>
        <dbReference type="ARBA" id="ARBA00023186"/>
    </source>
</evidence>
<reference evidence="8" key="1">
    <citation type="submission" date="2016-08" db="EMBL/GenBank/DDBJ databases">
        <authorList>
            <person name="Seilhamer J.J."/>
        </authorList>
    </citation>
    <scope>NUCLEOTIDE SEQUENCE</scope>
    <source>
        <strain evidence="8">86</strain>
    </source>
</reference>
<dbReference type="CDD" id="cd03112">
    <property type="entry name" value="CobW-like"/>
    <property type="match status" value="1"/>
</dbReference>
<dbReference type="RefSeq" id="WP_288185258.1">
    <property type="nucleotide sequence ID" value="NZ_LT608335.1"/>
</dbReference>
<evidence type="ECO:0000259" key="6">
    <source>
        <dbReference type="Pfam" id="PF02492"/>
    </source>
</evidence>
<dbReference type="InterPro" id="IPR003495">
    <property type="entry name" value="CobW/HypB/UreG_nucleotide-bd"/>
</dbReference>
<evidence type="ECO:0000256" key="4">
    <source>
        <dbReference type="ARBA" id="ARBA00034320"/>
    </source>
</evidence>
<dbReference type="InterPro" id="IPR027417">
    <property type="entry name" value="P-loop_NTPase"/>
</dbReference>
<proteinExistence type="inferred from homology"/>
<keyword evidence="1" id="KW-0547">Nucleotide-binding</keyword>
<dbReference type="Pfam" id="PF07683">
    <property type="entry name" value="CobW_C"/>
    <property type="match status" value="1"/>
</dbReference>
<evidence type="ECO:0000313" key="8">
    <source>
        <dbReference type="EMBL" id="SCM82615.1"/>
    </source>
</evidence>
<dbReference type="GO" id="GO:0016787">
    <property type="term" value="F:hydrolase activity"/>
    <property type="evidence" value="ECO:0007669"/>
    <property type="project" value="UniProtKB-KW"/>
</dbReference>
<evidence type="ECO:0000256" key="2">
    <source>
        <dbReference type="ARBA" id="ARBA00022801"/>
    </source>
</evidence>